<evidence type="ECO:0000313" key="11">
    <source>
        <dbReference type="Proteomes" id="UP000199092"/>
    </source>
</evidence>
<evidence type="ECO:0000256" key="8">
    <source>
        <dbReference type="SAM" id="MobiDB-lite"/>
    </source>
</evidence>
<dbReference type="Proteomes" id="UP000199092">
    <property type="component" value="Chromosome I"/>
</dbReference>
<dbReference type="Pfam" id="PF08352">
    <property type="entry name" value="oligo_HPY"/>
    <property type="match status" value="2"/>
</dbReference>
<reference evidence="10 11" key="1">
    <citation type="submission" date="2016-10" db="EMBL/GenBank/DDBJ databases">
        <authorList>
            <person name="de Groot N.N."/>
        </authorList>
    </citation>
    <scope>NUCLEOTIDE SEQUENCE [LARGE SCALE GENOMIC DNA]</scope>
    <source>
        <strain evidence="10 11">DSM 21741</strain>
    </source>
</reference>
<feature type="region of interest" description="Disordered" evidence="8">
    <location>
        <begin position="285"/>
        <end position="336"/>
    </location>
</feature>
<evidence type="ECO:0000256" key="2">
    <source>
        <dbReference type="ARBA" id="ARBA00005417"/>
    </source>
</evidence>
<dbReference type="InterPro" id="IPR027417">
    <property type="entry name" value="P-loop_NTPase"/>
</dbReference>
<keyword evidence="11" id="KW-1185">Reference proteome</keyword>
<evidence type="ECO:0000259" key="9">
    <source>
        <dbReference type="PROSITE" id="PS50893"/>
    </source>
</evidence>
<dbReference type="GO" id="GO:0015833">
    <property type="term" value="P:peptide transport"/>
    <property type="evidence" value="ECO:0007669"/>
    <property type="project" value="InterPro"/>
</dbReference>
<dbReference type="InterPro" id="IPR003439">
    <property type="entry name" value="ABC_transporter-like_ATP-bd"/>
</dbReference>
<comment type="similarity">
    <text evidence="2">Belongs to the ABC transporter superfamily.</text>
</comment>
<dbReference type="NCBIfam" id="NF008453">
    <property type="entry name" value="PRK11308.1"/>
    <property type="match status" value="2"/>
</dbReference>
<proteinExistence type="inferred from homology"/>
<dbReference type="SUPFAM" id="SSF52540">
    <property type="entry name" value="P-loop containing nucleoside triphosphate hydrolases"/>
    <property type="match status" value="2"/>
</dbReference>
<dbReference type="EMBL" id="LT629749">
    <property type="protein sequence ID" value="SDS50424.1"/>
    <property type="molecule type" value="Genomic_DNA"/>
</dbReference>
<feature type="compositionally biased region" description="Low complexity" evidence="8">
    <location>
        <begin position="319"/>
        <end position="333"/>
    </location>
</feature>
<protein>
    <submittedName>
        <fullName evidence="10">Peptide/nickel transport system ATP-binding protein</fullName>
    </submittedName>
</protein>
<dbReference type="InterPro" id="IPR050388">
    <property type="entry name" value="ABC_Ni/Peptide_Import"/>
</dbReference>
<dbReference type="PROSITE" id="PS00211">
    <property type="entry name" value="ABC_TRANSPORTER_1"/>
    <property type="match status" value="2"/>
</dbReference>
<dbReference type="SMART" id="SM00382">
    <property type="entry name" value="AAA"/>
    <property type="match status" value="2"/>
</dbReference>
<comment type="subcellular location">
    <subcellularLocation>
        <location evidence="1">Cell membrane</location>
        <topology evidence="1">Peripheral membrane protein</topology>
    </subcellularLocation>
</comment>
<evidence type="ECO:0000256" key="6">
    <source>
        <dbReference type="ARBA" id="ARBA00022840"/>
    </source>
</evidence>
<evidence type="ECO:0000256" key="5">
    <source>
        <dbReference type="ARBA" id="ARBA00022741"/>
    </source>
</evidence>
<evidence type="ECO:0000256" key="3">
    <source>
        <dbReference type="ARBA" id="ARBA00022448"/>
    </source>
</evidence>
<dbReference type="InterPro" id="IPR013563">
    <property type="entry name" value="Oligopep_ABC_C"/>
</dbReference>
<name>A0A1H1SR14_9ACTN</name>
<dbReference type="InterPro" id="IPR017871">
    <property type="entry name" value="ABC_transporter-like_CS"/>
</dbReference>
<evidence type="ECO:0000256" key="4">
    <source>
        <dbReference type="ARBA" id="ARBA00022475"/>
    </source>
</evidence>
<dbReference type="PROSITE" id="PS50893">
    <property type="entry name" value="ABC_TRANSPORTER_2"/>
    <property type="match status" value="2"/>
</dbReference>
<dbReference type="GO" id="GO:0005886">
    <property type="term" value="C:plasma membrane"/>
    <property type="evidence" value="ECO:0007669"/>
    <property type="project" value="UniProtKB-SubCell"/>
</dbReference>
<feature type="domain" description="ABC transporter" evidence="9">
    <location>
        <begin position="20"/>
        <end position="279"/>
    </location>
</feature>
<keyword evidence="5" id="KW-0547">Nucleotide-binding</keyword>
<sequence length="608" mass="64149">MTEHRPTGASARPVPTAPVLTVAGITVAFAATGARRPGPPREVVHGVGFTLERGRVLALVGESGSGKSVTAMALLSLLPRNARVGGSGVLTDGDVAEELVGAPADRLQAVRGRRIAAIFQEPMSALNPVFRIGDQIAEAVQVHQPHLGADATRARVLELLEQVSVREPRRIARAYPHEVSGGQLQRAMIAMAVSNDPAVLIADEPTTALDVTVQAGILGLLRDLTDRLGTAVLLITHDMGVVADVADDVAVMREGRIVESAPAEQLFAAPAADYTRALLQAVPRITDVAPDPRSDLTPRAEPGPRADAEPDPRADAEPGPRSLSSSKGPSTSSANGLAAELRDASVVYGGRGGEVRAVDQVSLTVAPGEFLGLVGESGSGKSTVGRALAGLVPVRSGEAWLAGVELSGASRAELRRARSRLGIVFQDPASSLNPRHSVGRSIAEPLVLHGTTDPAVRRARVEELLDRVRLSRDLAGRLPHELSGGQRQRVALARALVDRPALLIADEPTSALDVSVQATVLELLAELQRDLGFACLFISHDLAVVSTVTSRVAVMYDGRVVETGRTAEVLRSPQDPYSRRLLAAVPVADPVEQRERRRAWLELEPAAR</sequence>
<feature type="compositionally biased region" description="Basic and acidic residues" evidence="8">
    <location>
        <begin position="290"/>
        <end position="318"/>
    </location>
</feature>
<evidence type="ECO:0000256" key="1">
    <source>
        <dbReference type="ARBA" id="ARBA00004202"/>
    </source>
</evidence>
<accession>A0A1H1SR14</accession>
<dbReference type="GO" id="GO:0005524">
    <property type="term" value="F:ATP binding"/>
    <property type="evidence" value="ECO:0007669"/>
    <property type="project" value="UniProtKB-KW"/>
</dbReference>
<dbReference type="InterPro" id="IPR003593">
    <property type="entry name" value="AAA+_ATPase"/>
</dbReference>
<evidence type="ECO:0000256" key="7">
    <source>
        <dbReference type="ARBA" id="ARBA00023136"/>
    </source>
</evidence>
<dbReference type="AlphaFoldDB" id="A0A1H1SR14"/>
<evidence type="ECO:0000313" key="10">
    <source>
        <dbReference type="EMBL" id="SDS50424.1"/>
    </source>
</evidence>
<dbReference type="Pfam" id="PF00005">
    <property type="entry name" value="ABC_tran"/>
    <property type="match status" value="2"/>
</dbReference>
<dbReference type="PANTHER" id="PTHR43297">
    <property type="entry name" value="OLIGOPEPTIDE TRANSPORT ATP-BINDING PROTEIN APPD"/>
    <property type="match status" value="1"/>
</dbReference>
<keyword evidence="4" id="KW-1003">Cell membrane</keyword>
<keyword evidence="7" id="KW-0472">Membrane</keyword>
<dbReference type="Gene3D" id="3.40.50.300">
    <property type="entry name" value="P-loop containing nucleotide triphosphate hydrolases"/>
    <property type="match status" value="2"/>
</dbReference>
<dbReference type="NCBIfam" id="NF007739">
    <property type="entry name" value="PRK10419.1"/>
    <property type="match status" value="2"/>
</dbReference>
<dbReference type="STRING" id="546871.SAMN04488543_1855"/>
<keyword evidence="6 10" id="KW-0067">ATP-binding</keyword>
<dbReference type="CDD" id="cd03257">
    <property type="entry name" value="ABC_NikE_OppD_transporters"/>
    <property type="match status" value="2"/>
</dbReference>
<dbReference type="RefSeq" id="WP_280949249.1">
    <property type="nucleotide sequence ID" value="NZ_LT629749.1"/>
</dbReference>
<organism evidence="10 11">
    <name type="scientific">Friedmanniella luteola</name>
    <dbReference type="NCBI Taxonomy" id="546871"/>
    <lineage>
        <taxon>Bacteria</taxon>
        <taxon>Bacillati</taxon>
        <taxon>Actinomycetota</taxon>
        <taxon>Actinomycetes</taxon>
        <taxon>Propionibacteriales</taxon>
        <taxon>Nocardioidaceae</taxon>
        <taxon>Friedmanniella</taxon>
    </lineage>
</organism>
<gene>
    <name evidence="10" type="ORF">SAMN04488543_1855</name>
</gene>
<keyword evidence="3" id="KW-0813">Transport</keyword>
<dbReference type="PANTHER" id="PTHR43297:SF2">
    <property type="entry name" value="DIPEPTIDE TRANSPORT ATP-BINDING PROTEIN DPPD"/>
    <property type="match status" value="1"/>
</dbReference>
<feature type="domain" description="ABC transporter" evidence="9">
    <location>
        <begin position="341"/>
        <end position="582"/>
    </location>
</feature>
<dbReference type="GO" id="GO:0016887">
    <property type="term" value="F:ATP hydrolysis activity"/>
    <property type="evidence" value="ECO:0007669"/>
    <property type="project" value="InterPro"/>
</dbReference>